<dbReference type="RefSeq" id="WP_179518873.1">
    <property type="nucleotide sequence ID" value="NZ_JACCAC010000001.1"/>
</dbReference>
<feature type="signal peptide" evidence="1">
    <location>
        <begin position="1"/>
        <end position="26"/>
    </location>
</feature>
<organism evidence="2 3">
    <name type="scientific">Nocardioides perillae</name>
    <dbReference type="NCBI Taxonomy" id="1119534"/>
    <lineage>
        <taxon>Bacteria</taxon>
        <taxon>Bacillati</taxon>
        <taxon>Actinomycetota</taxon>
        <taxon>Actinomycetes</taxon>
        <taxon>Propionibacteriales</taxon>
        <taxon>Nocardioidaceae</taxon>
        <taxon>Nocardioides</taxon>
    </lineage>
</organism>
<protein>
    <recommendedName>
        <fullName evidence="4">Camelysin metallo-endopeptidase</fullName>
    </recommendedName>
</protein>
<name>A0A7Y9ULN2_9ACTN</name>
<dbReference type="AlphaFoldDB" id="A0A7Y9ULN2"/>
<accession>A0A7Y9ULN2</accession>
<reference evidence="2 3" key="1">
    <citation type="submission" date="2020-07" db="EMBL/GenBank/DDBJ databases">
        <title>Sequencing the genomes of 1000 actinobacteria strains.</title>
        <authorList>
            <person name="Klenk H.-P."/>
        </authorList>
    </citation>
    <scope>NUCLEOTIDE SEQUENCE [LARGE SCALE GENOMIC DNA]</scope>
    <source>
        <strain evidence="2 3">DSM 24552</strain>
    </source>
</reference>
<evidence type="ECO:0008006" key="4">
    <source>
        <dbReference type="Google" id="ProtNLM"/>
    </source>
</evidence>
<dbReference type="Pfam" id="PF12389">
    <property type="entry name" value="Peptidase_M73"/>
    <property type="match status" value="1"/>
</dbReference>
<evidence type="ECO:0000313" key="2">
    <source>
        <dbReference type="EMBL" id="NYG56653.1"/>
    </source>
</evidence>
<gene>
    <name evidence="2" type="ORF">BJ989_002957</name>
</gene>
<keyword evidence="3" id="KW-1185">Reference proteome</keyword>
<evidence type="ECO:0000313" key="3">
    <source>
        <dbReference type="Proteomes" id="UP000544110"/>
    </source>
</evidence>
<dbReference type="EMBL" id="JACCAC010000001">
    <property type="protein sequence ID" value="NYG56653.1"/>
    <property type="molecule type" value="Genomic_DNA"/>
</dbReference>
<keyword evidence="1" id="KW-0732">Signal</keyword>
<proteinExistence type="predicted"/>
<sequence length="184" mass="18414">MSRTATRRSRKVLVPLATLMAAGAVAVGSGATFTSTTASTTSVASGSVTHANDVTKLDIANIKPGDTITGSVVITNTGTLPSTLTLQETGDATTFNGADLELSLTQGGTSLYDGSFGALDNATKLALGALPVGGSTTVTWTVTLVESADNLNEGKTASASYQWVSTQDAGVTLPFVGTVPLGGN</sequence>
<comment type="caution">
    <text evidence="2">The sequence shown here is derived from an EMBL/GenBank/DDBJ whole genome shotgun (WGS) entry which is preliminary data.</text>
</comment>
<evidence type="ECO:0000256" key="1">
    <source>
        <dbReference type="SAM" id="SignalP"/>
    </source>
</evidence>
<dbReference type="Proteomes" id="UP000544110">
    <property type="component" value="Unassembled WGS sequence"/>
</dbReference>
<feature type="chain" id="PRO_5038778611" description="Camelysin metallo-endopeptidase" evidence="1">
    <location>
        <begin position="27"/>
        <end position="184"/>
    </location>
</feature>
<dbReference type="InterPro" id="IPR022121">
    <property type="entry name" value="Peptidase_M73_camelysin"/>
</dbReference>